<dbReference type="SUPFAM" id="SSF53167">
    <property type="entry name" value="Purine and uridine phosphorylases"/>
    <property type="match status" value="1"/>
</dbReference>
<feature type="repeat" description="ANK" evidence="2">
    <location>
        <begin position="1125"/>
        <end position="1157"/>
    </location>
</feature>
<feature type="domain" description="NACHT" evidence="4">
    <location>
        <begin position="537"/>
        <end position="685"/>
    </location>
</feature>
<reference evidence="6" key="1">
    <citation type="journal article" date="2014" name="Genome Announc.">
        <title>Draft genome sequence of Colletotrichum sublineola, a destructive pathogen of cultivated sorghum.</title>
        <authorList>
            <person name="Baroncelli R."/>
            <person name="Sanz-Martin J.M."/>
            <person name="Rech G.E."/>
            <person name="Sukno S.A."/>
            <person name="Thon M.R."/>
        </authorList>
    </citation>
    <scope>NUCLEOTIDE SEQUENCE [LARGE SCALE GENOMIC DNA]</scope>
    <source>
        <strain evidence="6">TX430BB</strain>
    </source>
</reference>
<evidence type="ECO:0000313" key="5">
    <source>
        <dbReference type="EMBL" id="KDN66640.1"/>
    </source>
</evidence>
<dbReference type="InterPro" id="IPR035994">
    <property type="entry name" value="Nucleoside_phosphorylase_sf"/>
</dbReference>
<dbReference type="PROSITE" id="PS50088">
    <property type="entry name" value="ANK_REPEAT"/>
    <property type="match status" value="9"/>
</dbReference>
<feature type="repeat" description="ANK" evidence="2">
    <location>
        <begin position="1474"/>
        <end position="1506"/>
    </location>
</feature>
<evidence type="ECO:0000259" key="4">
    <source>
        <dbReference type="PROSITE" id="PS50837"/>
    </source>
</evidence>
<dbReference type="InterPro" id="IPR055497">
    <property type="entry name" value="DUF7069"/>
</dbReference>
<dbReference type="PRINTS" id="PR01415">
    <property type="entry name" value="ANKYRIN"/>
</dbReference>
<dbReference type="Pfam" id="PF23239">
    <property type="entry name" value="DUF7069"/>
    <property type="match status" value="1"/>
</dbReference>
<dbReference type="InterPro" id="IPR036770">
    <property type="entry name" value="Ankyrin_rpt-contain_sf"/>
</dbReference>
<dbReference type="Gene3D" id="1.25.40.20">
    <property type="entry name" value="Ankyrin repeat-containing domain"/>
    <property type="match status" value="3"/>
</dbReference>
<dbReference type="HOGENOM" id="CLU_000288_34_2_1"/>
<dbReference type="Proteomes" id="UP000027238">
    <property type="component" value="Unassembled WGS sequence"/>
</dbReference>
<name>A0A066XKV3_COLSU</name>
<dbReference type="Pfam" id="PF22939">
    <property type="entry name" value="WHD_GPIID"/>
    <property type="match status" value="1"/>
</dbReference>
<evidence type="ECO:0000256" key="2">
    <source>
        <dbReference type="PROSITE-ProRule" id="PRU00023"/>
    </source>
</evidence>
<dbReference type="PROSITE" id="PS50297">
    <property type="entry name" value="ANK_REP_REGION"/>
    <property type="match status" value="8"/>
</dbReference>
<dbReference type="Pfam" id="PF24883">
    <property type="entry name" value="NPHP3_N"/>
    <property type="match status" value="1"/>
</dbReference>
<keyword evidence="6" id="KW-1185">Reference proteome</keyword>
<dbReference type="Pfam" id="PF12796">
    <property type="entry name" value="Ank_2"/>
    <property type="match status" value="4"/>
</dbReference>
<dbReference type="InterPro" id="IPR007111">
    <property type="entry name" value="NACHT_NTPase"/>
</dbReference>
<dbReference type="OMA" id="CYRGHDK"/>
<feature type="repeat" description="ANK" evidence="2">
    <location>
        <begin position="1233"/>
        <end position="1265"/>
    </location>
</feature>
<keyword evidence="2" id="KW-0040">ANK repeat</keyword>
<dbReference type="OrthoDB" id="163438at2759"/>
<evidence type="ECO:0000256" key="1">
    <source>
        <dbReference type="ARBA" id="ARBA00022737"/>
    </source>
</evidence>
<feature type="repeat" description="ANK" evidence="2">
    <location>
        <begin position="1335"/>
        <end position="1364"/>
    </location>
</feature>
<feature type="repeat" description="ANK" evidence="2">
    <location>
        <begin position="1030"/>
        <end position="1062"/>
    </location>
</feature>
<comment type="caution">
    <text evidence="5">The sequence shown here is derived from an EMBL/GenBank/DDBJ whole genome shotgun (WGS) entry which is preliminary data.</text>
</comment>
<dbReference type="SMART" id="SM00248">
    <property type="entry name" value="ANK"/>
    <property type="match status" value="15"/>
</dbReference>
<dbReference type="STRING" id="1173701.A0A066XKV3"/>
<keyword evidence="1" id="KW-0677">Repeat</keyword>
<feature type="region of interest" description="Disordered" evidence="3">
    <location>
        <begin position="1501"/>
        <end position="1540"/>
    </location>
</feature>
<dbReference type="EMBL" id="JMSE01000915">
    <property type="protein sequence ID" value="KDN66640.1"/>
    <property type="molecule type" value="Genomic_DNA"/>
</dbReference>
<sequence>MDMERFNEIRDDLLQDNKAFIPTAEIKYIGWLTRSASKKTASSIVVEFSKAAESTDLLAVSPVQARPNFLITGVRFIMYSKDSIGSIEGNKKNATANVGGKLSLKRSPKHLSSGSDVDESRPRKKTAISSDTLVGETVITVEEYTIGWVCALPLEMAAAKGMLDRIHPNLSIQDSADHNSYILGQVQDHKVVIACLPAGTYGITSAATVAKDLLRTFKSIRFGLMVGIGGGAPSQTHDIRLGDIVVSQPTATSGGIIQYDRGKIVQEGEFERTGALSAPPQLLLAALNRLQADHMSEESRIPQVLSELVRKSPKKMKDKFGYQGTLHDHLFQAEYNHANPASTCTSCDPTWAIHRDDRDDKDPVIHYGGIASGNKVIKDGIVRDKLSRELGVLCFEMEAAGLQDFPCLVIRGVCDYADSHKDKRWQAYAAATASAFAKELLSVIPPTRVLQEEPIPRLVSDPRLHELVSHTNTAILAQTHRQDSRYESEEQDKYLQALKTSSYETFKNINPGRVQGTCKWVLDHTRYRAWQQSLHDDLLWISADPGCGKSVLAKSLIDEDFQCTNEHTVCYFFFKDNENQNNLTTALCALLHQLFCFQPILLHYVGAAFALNGKKLRAEVDELWRIFIAAATDGQAPSVTCVLDALDECCVDDRRKIIQFLTNFYNHQTTPPRKSQLKFLVTSRPYQDIELEFRNILEPQTIHLAGEESNTDISEEINHGIKFKVATAGHQLRMNHEVQAAIQEKLLSVPHRTYLWLHLVIDELYQSYKRTKKAFIKKVDTLPITVEDAYEKILGRLNRNQRREAETLLHIVVSARRPLTLSEMDVALQLATNSADALVHEDLDLDHENLESHIRQLCGLFVFVNDNRIYLIHQTAKEFLITHNIPFSQGGNSWKQSLYVPYSNMIMTQVCVQYLSLRDIKDDELPPVTRHLLTNHTPYPFLNYSAVHWPAHLRDAHPLQKEVQDQILNLYGEQNPRFETWVLPLCKGNRIAHDIGGITNVFVAVLNCHDEVLSQLLTWDDSEIDYQGRTGQTPLYWACTKGYDKIVQILLIHGADISTQGGLFGNALQAASSSGHENITQILLSKRADVNAQGGEYGNAIQAALCGGHENIIQMLLIYGADFNPAYKALYNASSRGDDNIVRMLLTKGADVTTQGRFLGNALQAASKAGHESVVRMLLHKGADVNASGGYFDIHAEGGYFGNALQAASKGGYDNIVRILLRQDVDVNAEGGEYGNSLYAASDLGHEKIVEMLLTKGADLNRQNRYPGTPLQVASARGHYSIIQMLLNYGADVNTQCGQFDTALQAASGHGDRNIIQMLLDKGADVNAQGGLFGNALQAASFYGYKNIAQILISKGADVNARGGRFGNALQAASFSGYNKIVEMLLIQDADVNAEGGEYDNALRAASSGGDRDKARKSNARKHIIQMLLDKGADVNAQGGRLGSALQAASSSGYIKIVEMLISKGADVNAQGGKYGNALQAASKGGYKRIVEMLLSKGADVNASSSKPPQLSFPSDSAPSGIGLSGGAHAAGSVAAGPGR</sequence>
<feature type="compositionally biased region" description="Polar residues" evidence="3">
    <location>
        <begin position="1502"/>
        <end position="1518"/>
    </location>
</feature>
<dbReference type="eggNOG" id="KOG4177">
    <property type="taxonomic scope" value="Eukaryota"/>
</dbReference>
<evidence type="ECO:0000313" key="6">
    <source>
        <dbReference type="Proteomes" id="UP000027238"/>
    </source>
</evidence>
<dbReference type="PANTHER" id="PTHR46082">
    <property type="entry name" value="ATP/GTP-BINDING PROTEIN-RELATED"/>
    <property type="match status" value="1"/>
</dbReference>
<feature type="repeat" description="ANK" evidence="2">
    <location>
        <begin position="1161"/>
        <end position="1190"/>
    </location>
</feature>
<organism evidence="5 6">
    <name type="scientific">Colletotrichum sublineola</name>
    <name type="common">Sorghum anthracnose fungus</name>
    <dbReference type="NCBI Taxonomy" id="1173701"/>
    <lineage>
        <taxon>Eukaryota</taxon>
        <taxon>Fungi</taxon>
        <taxon>Dikarya</taxon>
        <taxon>Ascomycota</taxon>
        <taxon>Pezizomycotina</taxon>
        <taxon>Sordariomycetes</taxon>
        <taxon>Hypocreomycetidae</taxon>
        <taxon>Glomerellales</taxon>
        <taxon>Glomerellaceae</taxon>
        <taxon>Colletotrichum</taxon>
        <taxon>Colletotrichum graminicola species complex</taxon>
    </lineage>
</organism>
<feature type="repeat" description="ANK" evidence="2">
    <location>
        <begin position="1299"/>
        <end position="1331"/>
    </location>
</feature>
<feature type="repeat" description="ANK" evidence="2">
    <location>
        <begin position="1266"/>
        <end position="1298"/>
    </location>
</feature>
<dbReference type="GO" id="GO:0003824">
    <property type="term" value="F:catalytic activity"/>
    <property type="evidence" value="ECO:0007669"/>
    <property type="project" value="InterPro"/>
</dbReference>
<dbReference type="Gene3D" id="3.40.50.300">
    <property type="entry name" value="P-loop containing nucleotide triphosphate hydrolases"/>
    <property type="match status" value="1"/>
</dbReference>
<feature type="repeat" description="ANK" evidence="2">
    <location>
        <begin position="1441"/>
        <end position="1473"/>
    </location>
</feature>
<dbReference type="Gene3D" id="3.40.50.1580">
    <property type="entry name" value="Nucleoside phosphorylase domain"/>
    <property type="match status" value="1"/>
</dbReference>
<dbReference type="PROSITE" id="PS50837">
    <property type="entry name" value="NACHT"/>
    <property type="match status" value="1"/>
</dbReference>
<feature type="compositionally biased region" description="Low complexity" evidence="3">
    <location>
        <begin position="1527"/>
        <end position="1540"/>
    </location>
</feature>
<feature type="region of interest" description="Disordered" evidence="3">
    <location>
        <begin position="104"/>
        <end position="128"/>
    </location>
</feature>
<dbReference type="InterPro" id="IPR027417">
    <property type="entry name" value="P-loop_NTPase"/>
</dbReference>
<proteinExistence type="predicted"/>
<accession>A0A066XKV3</accession>
<dbReference type="InterPro" id="IPR053137">
    <property type="entry name" value="NLR-like"/>
</dbReference>
<gene>
    <name evidence="5" type="ORF">CSUB01_11417</name>
</gene>
<dbReference type="Pfam" id="PF00023">
    <property type="entry name" value="Ank"/>
    <property type="match status" value="1"/>
</dbReference>
<evidence type="ECO:0000256" key="3">
    <source>
        <dbReference type="SAM" id="MobiDB-lite"/>
    </source>
</evidence>
<dbReference type="InterPro" id="IPR002110">
    <property type="entry name" value="Ankyrin_rpt"/>
</dbReference>
<protein>
    <recommendedName>
        <fullName evidence="4">NACHT domain-containing protein</fullName>
    </recommendedName>
</protein>
<dbReference type="PANTHER" id="PTHR46082:SF11">
    <property type="entry name" value="AAA+ ATPASE DOMAIN-CONTAINING PROTEIN-RELATED"/>
    <property type="match status" value="1"/>
</dbReference>
<dbReference type="GO" id="GO:0009116">
    <property type="term" value="P:nucleoside metabolic process"/>
    <property type="evidence" value="ECO:0007669"/>
    <property type="project" value="InterPro"/>
</dbReference>
<dbReference type="InterPro" id="IPR056884">
    <property type="entry name" value="NPHP3-like_N"/>
</dbReference>
<dbReference type="SUPFAM" id="SSF48403">
    <property type="entry name" value="Ankyrin repeat"/>
    <property type="match status" value="2"/>
</dbReference>
<dbReference type="InterPro" id="IPR054471">
    <property type="entry name" value="GPIID_WHD"/>
</dbReference>